<reference evidence="1" key="2">
    <citation type="submission" date="2020-11" db="EMBL/GenBank/DDBJ databases">
        <authorList>
            <person name="McCartney M.A."/>
            <person name="Auch B."/>
            <person name="Kono T."/>
            <person name="Mallez S."/>
            <person name="Becker A."/>
            <person name="Gohl D.M."/>
            <person name="Silverstein K.A.T."/>
            <person name="Koren S."/>
            <person name="Bechman K.B."/>
            <person name="Herman A."/>
            <person name="Abrahante J.E."/>
            <person name="Garbe J."/>
        </authorList>
    </citation>
    <scope>NUCLEOTIDE SEQUENCE</scope>
    <source>
        <strain evidence="1">Duluth1</strain>
        <tissue evidence="1">Whole animal</tissue>
    </source>
</reference>
<organism evidence="1 2">
    <name type="scientific">Dreissena polymorpha</name>
    <name type="common">Zebra mussel</name>
    <name type="synonym">Mytilus polymorpha</name>
    <dbReference type="NCBI Taxonomy" id="45954"/>
    <lineage>
        <taxon>Eukaryota</taxon>
        <taxon>Metazoa</taxon>
        <taxon>Spiralia</taxon>
        <taxon>Lophotrochozoa</taxon>
        <taxon>Mollusca</taxon>
        <taxon>Bivalvia</taxon>
        <taxon>Autobranchia</taxon>
        <taxon>Heteroconchia</taxon>
        <taxon>Euheterodonta</taxon>
        <taxon>Imparidentia</taxon>
        <taxon>Neoheterodontei</taxon>
        <taxon>Myida</taxon>
        <taxon>Dreissenoidea</taxon>
        <taxon>Dreissenidae</taxon>
        <taxon>Dreissena</taxon>
    </lineage>
</organism>
<comment type="caution">
    <text evidence="1">The sequence shown here is derived from an EMBL/GenBank/DDBJ whole genome shotgun (WGS) entry which is preliminary data.</text>
</comment>
<dbReference type="EMBL" id="JAIWYP010000013">
    <property type="protein sequence ID" value="KAH3719251.1"/>
    <property type="molecule type" value="Genomic_DNA"/>
</dbReference>
<protein>
    <submittedName>
        <fullName evidence="1">Uncharacterized protein</fullName>
    </submittedName>
</protein>
<reference evidence="1" key="1">
    <citation type="journal article" date="2019" name="bioRxiv">
        <title>The Genome of the Zebra Mussel, Dreissena polymorpha: A Resource for Invasive Species Research.</title>
        <authorList>
            <person name="McCartney M.A."/>
            <person name="Auch B."/>
            <person name="Kono T."/>
            <person name="Mallez S."/>
            <person name="Zhang Y."/>
            <person name="Obille A."/>
            <person name="Becker A."/>
            <person name="Abrahante J.E."/>
            <person name="Garbe J."/>
            <person name="Badalamenti J.P."/>
            <person name="Herman A."/>
            <person name="Mangelson H."/>
            <person name="Liachko I."/>
            <person name="Sullivan S."/>
            <person name="Sone E.D."/>
            <person name="Koren S."/>
            <person name="Silverstein K.A.T."/>
            <person name="Beckman K.B."/>
            <person name="Gohl D.M."/>
        </authorList>
    </citation>
    <scope>NUCLEOTIDE SEQUENCE</scope>
    <source>
        <strain evidence="1">Duluth1</strain>
        <tissue evidence="1">Whole animal</tissue>
    </source>
</reference>
<gene>
    <name evidence="1" type="ORF">DPMN_062083</name>
</gene>
<name>A0A9D4C8Z1_DREPO</name>
<proteinExistence type="predicted"/>
<sequence length="93" mass="10098">MDFLLFYPVQLPASLSTEPSDEPTACPQTAIRGIPTASPSACSSVFLAASPKIGNGSGPTANKFLEALQRYHRVQGHMEMRHTLRLEGDGRRL</sequence>
<accession>A0A9D4C8Z1</accession>
<evidence type="ECO:0000313" key="1">
    <source>
        <dbReference type="EMBL" id="KAH3719251.1"/>
    </source>
</evidence>
<keyword evidence="2" id="KW-1185">Reference proteome</keyword>
<dbReference type="Proteomes" id="UP000828390">
    <property type="component" value="Unassembled WGS sequence"/>
</dbReference>
<evidence type="ECO:0000313" key="2">
    <source>
        <dbReference type="Proteomes" id="UP000828390"/>
    </source>
</evidence>
<dbReference type="AlphaFoldDB" id="A0A9D4C8Z1"/>